<comment type="caution">
    <text evidence="1">The sequence shown here is derived from an EMBL/GenBank/DDBJ whole genome shotgun (WGS) entry which is preliminary data.</text>
</comment>
<evidence type="ECO:0000313" key="2">
    <source>
        <dbReference type="Proteomes" id="UP001152300"/>
    </source>
</evidence>
<sequence length="65" mass="7440">MVAASMSFNSLHNEFFFLALQISSRVTDQHAPMQHHRGTLLLHNHVAQVSGIMLSWFNGYAYKHI</sequence>
<proteinExistence type="predicted"/>
<gene>
    <name evidence="1" type="ORF">OCU04_003278</name>
</gene>
<accession>A0A9X0ARL3</accession>
<dbReference type="AlphaFoldDB" id="A0A9X0ARL3"/>
<dbReference type="Proteomes" id="UP001152300">
    <property type="component" value="Unassembled WGS sequence"/>
</dbReference>
<organism evidence="1 2">
    <name type="scientific">Sclerotinia nivalis</name>
    <dbReference type="NCBI Taxonomy" id="352851"/>
    <lineage>
        <taxon>Eukaryota</taxon>
        <taxon>Fungi</taxon>
        <taxon>Dikarya</taxon>
        <taxon>Ascomycota</taxon>
        <taxon>Pezizomycotina</taxon>
        <taxon>Leotiomycetes</taxon>
        <taxon>Helotiales</taxon>
        <taxon>Sclerotiniaceae</taxon>
        <taxon>Sclerotinia</taxon>
    </lineage>
</organism>
<protein>
    <submittedName>
        <fullName evidence="1">Uncharacterized protein</fullName>
    </submittedName>
</protein>
<dbReference type="EMBL" id="JAPEIS010000003">
    <property type="protein sequence ID" value="KAJ8067671.1"/>
    <property type="molecule type" value="Genomic_DNA"/>
</dbReference>
<name>A0A9X0ARL3_9HELO</name>
<keyword evidence="2" id="KW-1185">Reference proteome</keyword>
<evidence type="ECO:0000313" key="1">
    <source>
        <dbReference type="EMBL" id="KAJ8067671.1"/>
    </source>
</evidence>
<reference evidence="1" key="1">
    <citation type="submission" date="2022-11" db="EMBL/GenBank/DDBJ databases">
        <title>Genome Resource of Sclerotinia nivalis Strain SnTB1, a Plant Pathogen Isolated from American Ginseng.</title>
        <authorList>
            <person name="Fan S."/>
        </authorList>
    </citation>
    <scope>NUCLEOTIDE SEQUENCE</scope>
    <source>
        <strain evidence="1">SnTB1</strain>
    </source>
</reference>